<keyword evidence="2" id="KW-1185">Reference proteome</keyword>
<accession>A0ABY9XEM1</accession>
<proteinExistence type="predicted"/>
<dbReference type="GeneID" id="88856787"/>
<evidence type="ECO:0000313" key="2">
    <source>
        <dbReference type="Proteomes" id="UP001300348"/>
    </source>
</evidence>
<dbReference type="RefSeq" id="WP_189758038.1">
    <property type="nucleotide sequence ID" value="NZ_CAWPOC010000001.1"/>
</dbReference>
<gene>
    <name evidence="1" type="ORF">QL112_014480</name>
</gene>
<reference evidence="1 2" key="1">
    <citation type="journal article" date="2023" name="Access Microbiol">
        <title>The genome of a steinernematid-associated Pseudomonas piscis bacterium encodes the biosynthesis of insect toxins.</title>
        <authorList>
            <person name="Awori R.M."/>
            <person name="Hendre P."/>
            <person name="Amugune N.O."/>
        </authorList>
    </citation>
    <scope>NUCLEOTIDE SEQUENCE [LARGE SCALE GENOMIC DNA]</scope>
    <source>
        <strain evidence="1 2">97</strain>
    </source>
</reference>
<dbReference type="EMBL" id="CP133647">
    <property type="protein sequence ID" value="WNH01045.1"/>
    <property type="molecule type" value="Genomic_DNA"/>
</dbReference>
<dbReference type="Proteomes" id="UP001300348">
    <property type="component" value="Chromosome"/>
</dbReference>
<name>A0ABY9XEM1_9GAMM</name>
<organism evidence="1 2">
    <name type="scientific">Xenorhabdus griffiniae</name>
    <dbReference type="NCBI Taxonomy" id="351672"/>
    <lineage>
        <taxon>Bacteria</taxon>
        <taxon>Pseudomonadati</taxon>
        <taxon>Pseudomonadota</taxon>
        <taxon>Gammaproteobacteria</taxon>
        <taxon>Enterobacterales</taxon>
        <taxon>Morganellaceae</taxon>
        <taxon>Xenorhabdus</taxon>
    </lineage>
</organism>
<sequence length="163" mass="19187">MKDKDKLHNKVFELSKKLVELKALPNQMPAWKKADDRNIYELRLHPTEWGRYVLINMKTQEETKPIGCYVFVNRIDEPGIIRMAKFPTYGHSSLTYYHYQRQGESFDDNIAVYYAGKAEFGGGGELKWWTNDSGHYKPPSNLSRNFIPYVGRLLPMNFFRPLY</sequence>
<evidence type="ECO:0000313" key="1">
    <source>
        <dbReference type="EMBL" id="WNH01045.1"/>
    </source>
</evidence>
<protein>
    <submittedName>
        <fullName evidence="1">Uncharacterized protein</fullName>
    </submittedName>
</protein>